<proteinExistence type="predicted"/>
<gene>
    <name evidence="1" type="ORF">NBRC116591_35690</name>
</gene>
<sequence>MRQEVIIWRDIEIQLVTQKSRHPKNFKKKYGYNLFQIQLKIIAPRKAILPICSTNNCLIITTQPTLNRYGGPAPMLTAVLNDKANKNPWDKFDFTTGQYRLF</sequence>
<organism evidence="1 2">
    <name type="scientific">Sessilibacter corallicola</name>
    <dbReference type="NCBI Taxonomy" id="2904075"/>
    <lineage>
        <taxon>Bacteria</taxon>
        <taxon>Pseudomonadati</taxon>
        <taxon>Pseudomonadota</taxon>
        <taxon>Gammaproteobacteria</taxon>
        <taxon>Cellvibrionales</taxon>
        <taxon>Cellvibrionaceae</taxon>
        <taxon>Sessilibacter</taxon>
    </lineage>
</organism>
<keyword evidence="2" id="KW-1185">Reference proteome</keyword>
<protein>
    <submittedName>
        <fullName evidence="1">Uncharacterized protein</fullName>
    </submittedName>
</protein>
<accession>A0ABQ0ADN3</accession>
<dbReference type="EMBL" id="BAABWN010000014">
    <property type="protein sequence ID" value="GAA6169758.1"/>
    <property type="molecule type" value="Genomic_DNA"/>
</dbReference>
<comment type="caution">
    <text evidence="1">The sequence shown here is derived from an EMBL/GenBank/DDBJ whole genome shotgun (WGS) entry which is preliminary data.</text>
</comment>
<evidence type="ECO:0000313" key="2">
    <source>
        <dbReference type="Proteomes" id="UP001465153"/>
    </source>
</evidence>
<dbReference type="Proteomes" id="UP001465153">
    <property type="component" value="Unassembled WGS sequence"/>
</dbReference>
<evidence type="ECO:0000313" key="1">
    <source>
        <dbReference type="EMBL" id="GAA6169758.1"/>
    </source>
</evidence>
<reference evidence="1 2" key="1">
    <citation type="submission" date="2024-04" db="EMBL/GenBank/DDBJ databases">
        <title>Draft genome sequence of Sessilibacter corallicola NBRC 116591.</title>
        <authorList>
            <person name="Miyakawa T."/>
            <person name="Kusuya Y."/>
            <person name="Miura T."/>
        </authorList>
    </citation>
    <scope>NUCLEOTIDE SEQUENCE [LARGE SCALE GENOMIC DNA]</scope>
    <source>
        <strain evidence="1 2">KU-00831-HH</strain>
    </source>
</reference>
<dbReference type="RefSeq" id="WP_353304211.1">
    <property type="nucleotide sequence ID" value="NZ_BAABWN010000014.1"/>
</dbReference>
<name>A0ABQ0ADN3_9GAMM</name>